<proteinExistence type="inferred from homology"/>
<dbReference type="InterPro" id="IPR019190">
    <property type="entry name" value="EXOV"/>
</dbReference>
<evidence type="ECO:0000313" key="2">
    <source>
        <dbReference type="EMBL" id="KAB2091202.1"/>
    </source>
</evidence>
<reference evidence="2 5" key="2">
    <citation type="submission" date="2019-06" db="EMBL/GenBank/DDBJ databases">
        <title>WGS assembly of Gossypium barbadense.</title>
        <authorList>
            <person name="Chen Z.J."/>
            <person name="Sreedasyam A."/>
            <person name="Ando A."/>
            <person name="Song Q."/>
            <person name="De L."/>
            <person name="Hulse-Kemp A."/>
            <person name="Ding M."/>
            <person name="Ye W."/>
            <person name="Kirkbride R."/>
            <person name="Jenkins J."/>
            <person name="Plott C."/>
            <person name="Lovell J."/>
            <person name="Lin Y.-M."/>
            <person name="Vaughn R."/>
            <person name="Liu B."/>
            <person name="Li W."/>
            <person name="Simpson S."/>
            <person name="Scheffler B."/>
            <person name="Saski C."/>
            <person name="Grover C."/>
            <person name="Hu G."/>
            <person name="Conover J."/>
            <person name="Carlson J."/>
            <person name="Shu S."/>
            <person name="Boston L."/>
            <person name="Williams M."/>
            <person name="Peterson D."/>
            <person name="Mcgee K."/>
            <person name="Jones D."/>
            <person name="Wendel J."/>
            <person name="Stelly D."/>
            <person name="Grimwood J."/>
            <person name="Schmutz J."/>
        </authorList>
    </citation>
    <scope>NUCLEOTIDE SEQUENCE [LARGE SCALE GENOMIC DNA]</scope>
    <source>
        <strain evidence="2">1400233.01</strain>
    </source>
</reference>
<dbReference type="PANTHER" id="PTHR14464">
    <property type="entry name" value="EXONUCLEASE V"/>
    <property type="match status" value="1"/>
</dbReference>
<dbReference type="EMBL" id="KZ663610">
    <property type="protein sequence ID" value="PPS11313.1"/>
    <property type="molecule type" value="Genomic_DNA"/>
</dbReference>
<gene>
    <name evidence="2" type="ORF">ES319_A03G175400v1</name>
    <name evidence="3" type="ORF">GOBAR_AA09326</name>
</gene>
<organism evidence="3 4">
    <name type="scientific">Gossypium barbadense</name>
    <name type="common">Sea Island cotton</name>
    <name type="synonym">Hibiscus barbadensis</name>
    <dbReference type="NCBI Taxonomy" id="3634"/>
    <lineage>
        <taxon>Eukaryota</taxon>
        <taxon>Viridiplantae</taxon>
        <taxon>Streptophyta</taxon>
        <taxon>Embryophyta</taxon>
        <taxon>Tracheophyta</taxon>
        <taxon>Spermatophyta</taxon>
        <taxon>Magnoliopsida</taxon>
        <taxon>eudicotyledons</taxon>
        <taxon>Gunneridae</taxon>
        <taxon>Pentapetalae</taxon>
        <taxon>rosids</taxon>
        <taxon>malvids</taxon>
        <taxon>Malvales</taxon>
        <taxon>Malvaceae</taxon>
        <taxon>Malvoideae</taxon>
        <taxon>Gossypium</taxon>
    </lineage>
</organism>
<name>A0A2P5Y6T9_GOSBA</name>
<dbReference type="AlphaFoldDB" id="A0A2P5Y6T9"/>
<dbReference type="Proteomes" id="UP000327439">
    <property type="component" value="Chromosome A03"/>
</dbReference>
<dbReference type="Proteomes" id="UP000239757">
    <property type="component" value="Unassembled WGS sequence"/>
</dbReference>
<dbReference type="GO" id="GO:0036297">
    <property type="term" value="P:interstrand cross-link repair"/>
    <property type="evidence" value="ECO:0007669"/>
    <property type="project" value="TreeGrafter"/>
</dbReference>
<comment type="similarity">
    <text evidence="1">Belongs to the EXO5 family.</text>
</comment>
<keyword evidence="5" id="KW-1185">Reference proteome</keyword>
<accession>A0A2P5Y6T9</accession>
<dbReference type="GO" id="GO:0045145">
    <property type="term" value="F:single-stranded DNA 5'-3' DNA exonuclease activity"/>
    <property type="evidence" value="ECO:0007669"/>
    <property type="project" value="InterPro"/>
</dbReference>
<evidence type="ECO:0000313" key="4">
    <source>
        <dbReference type="Proteomes" id="UP000239757"/>
    </source>
</evidence>
<protein>
    <recommendedName>
        <fullName evidence="6">Exonuclease V, chloroplastic</fullName>
    </recommendedName>
</protein>
<dbReference type="PANTHER" id="PTHR14464:SF4">
    <property type="entry name" value="EXONUCLEASE V"/>
    <property type="match status" value="1"/>
</dbReference>
<sequence>MTESPPNTPPNSNSQHETIPTIPIEFVSEEEMALIEAAYAATRSSLSSSSSSSICSPTSRFQTRSRTIHSITLLSKRGLNGSSELDIEDSDYLKNPQKRIRVAQSFLHRFRRKRALSVTDITATEWCEKQMEFSLLFGKRKISKAMKAGKARHVKLEEEVVKKVKVHIESVEDRWALKFINFITCANQLLFEGITRELPLVGFVEGIWLVGVIDELRMPENGSDRNPILVDTKTRVRDTLPAEPQIRNGRLQLMCYKYLWDTLVANSFASGQFFDFFSLNRNYMLAKDIRERTASSGFPAKTLDDVIQYYINTCSMLPISHDRLLLRYELQKDQSVLGEDEFAYDPDWLKRQIQSNLEFWLGEREASYSPQEERWKCRHCQFASICSGNPFPKIPRGSSSSSDYGSSSS</sequence>
<evidence type="ECO:0008006" key="6">
    <source>
        <dbReference type="Google" id="ProtNLM"/>
    </source>
</evidence>
<dbReference type="EMBL" id="CM018204">
    <property type="protein sequence ID" value="KAB2091202.1"/>
    <property type="molecule type" value="Genomic_DNA"/>
</dbReference>
<dbReference type="Pfam" id="PF09810">
    <property type="entry name" value="Exo5"/>
    <property type="match status" value="3"/>
</dbReference>
<evidence type="ECO:0000313" key="5">
    <source>
        <dbReference type="Proteomes" id="UP000327439"/>
    </source>
</evidence>
<evidence type="ECO:0000313" key="3">
    <source>
        <dbReference type="EMBL" id="PPS11313.1"/>
    </source>
</evidence>
<dbReference type="GO" id="GO:0005634">
    <property type="term" value="C:nucleus"/>
    <property type="evidence" value="ECO:0007669"/>
    <property type="project" value="TreeGrafter"/>
</dbReference>
<dbReference type="InterPro" id="IPR011604">
    <property type="entry name" value="PDDEXK-like_dom_sf"/>
</dbReference>
<evidence type="ECO:0000256" key="1">
    <source>
        <dbReference type="ARBA" id="ARBA00009797"/>
    </source>
</evidence>
<dbReference type="Gene3D" id="3.90.320.10">
    <property type="match status" value="1"/>
</dbReference>
<dbReference type="OrthoDB" id="354769at2759"/>
<reference evidence="3 4" key="1">
    <citation type="submission" date="2015-01" db="EMBL/GenBank/DDBJ databases">
        <title>Genome of allotetraploid Gossypium barbadense reveals genomic plasticity and fiber elongation in cotton evolution.</title>
        <authorList>
            <person name="Chen X."/>
            <person name="Liu X."/>
            <person name="Zhao B."/>
            <person name="Zheng H."/>
            <person name="Hu Y."/>
            <person name="Lu G."/>
            <person name="Yang C."/>
            <person name="Chen J."/>
            <person name="Shan C."/>
            <person name="Zhang L."/>
            <person name="Zhou Y."/>
            <person name="Wang L."/>
            <person name="Guo W."/>
            <person name="Bai Y."/>
            <person name="Ruan J."/>
            <person name="Shangguan X."/>
            <person name="Mao Y."/>
            <person name="Jiang J."/>
            <person name="Zhu Y."/>
            <person name="Lei J."/>
            <person name="Kang H."/>
            <person name="Chen S."/>
            <person name="He X."/>
            <person name="Wang R."/>
            <person name="Wang Y."/>
            <person name="Chen J."/>
            <person name="Wang L."/>
            <person name="Yu S."/>
            <person name="Wang B."/>
            <person name="Wei J."/>
            <person name="Song S."/>
            <person name="Lu X."/>
            <person name="Gao Z."/>
            <person name="Gu W."/>
            <person name="Deng X."/>
            <person name="Ma D."/>
            <person name="Wang S."/>
            <person name="Liang W."/>
            <person name="Fang L."/>
            <person name="Cai C."/>
            <person name="Zhu X."/>
            <person name="Zhou B."/>
            <person name="Zhang Y."/>
            <person name="Chen Z."/>
            <person name="Xu S."/>
            <person name="Zhu R."/>
            <person name="Wang S."/>
            <person name="Zhang T."/>
            <person name="Zhao G."/>
        </authorList>
    </citation>
    <scope>NUCLEOTIDE SEQUENCE [LARGE SCALE GENOMIC DNA]</scope>
    <source>
        <strain evidence="4">cv. Xinhai21</strain>
        <tissue evidence="3">Leaf</tissue>
    </source>
</reference>